<keyword evidence="3" id="KW-0859">Xylose metabolism</keyword>
<evidence type="ECO:0000313" key="5">
    <source>
        <dbReference type="Proteomes" id="UP000321491"/>
    </source>
</evidence>
<keyword evidence="3" id="KW-0119">Carbohydrate metabolism</keyword>
<dbReference type="AlphaFoldDB" id="A0A511UYU9"/>
<dbReference type="Pfam" id="PF00480">
    <property type="entry name" value="ROK"/>
    <property type="match status" value="1"/>
</dbReference>
<reference evidence="4 5" key="1">
    <citation type="submission" date="2019-07" db="EMBL/GenBank/DDBJ databases">
        <title>Whole genome shotgun sequence of Cerasibacillus quisquiliarum NBRC 102429.</title>
        <authorList>
            <person name="Hosoyama A."/>
            <person name="Uohara A."/>
            <person name="Ohji S."/>
            <person name="Ichikawa N."/>
        </authorList>
    </citation>
    <scope>NUCLEOTIDE SEQUENCE [LARGE SCALE GENOMIC DNA]</scope>
    <source>
        <strain evidence="4 5">NBRC 102429</strain>
    </source>
</reference>
<evidence type="ECO:0000313" key="4">
    <source>
        <dbReference type="EMBL" id="GEN30302.1"/>
    </source>
</evidence>
<dbReference type="InterPro" id="IPR036390">
    <property type="entry name" value="WH_DNA-bd_sf"/>
</dbReference>
<dbReference type="InterPro" id="IPR049874">
    <property type="entry name" value="ROK_cs"/>
</dbReference>
<accession>A0A511UYU9</accession>
<evidence type="ECO:0000256" key="3">
    <source>
        <dbReference type="ARBA" id="ARBA00022629"/>
    </source>
</evidence>
<protein>
    <submittedName>
        <fullName evidence="4">Xylose repressor</fullName>
    </submittedName>
</protein>
<dbReference type="Gene3D" id="3.30.420.40">
    <property type="match status" value="2"/>
</dbReference>
<dbReference type="OrthoDB" id="9796533at2"/>
<name>A0A511UYU9_9BACI</name>
<dbReference type="EMBL" id="BJXW01000008">
    <property type="protein sequence ID" value="GEN30302.1"/>
    <property type="molecule type" value="Genomic_DNA"/>
</dbReference>
<dbReference type="InterPro" id="IPR043129">
    <property type="entry name" value="ATPase_NBD"/>
</dbReference>
<evidence type="ECO:0000256" key="1">
    <source>
        <dbReference type="ARBA" id="ARBA00002486"/>
    </source>
</evidence>
<comment type="function">
    <text evidence="1">Transcriptional repressor of xylose-utilizing enzymes.</text>
</comment>
<dbReference type="InterPro" id="IPR000600">
    <property type="entry name" value="ROK"/>
</dbReference>
<sequence>MRSQQTASNSLVKQINKSIVFETIKTKGPISRAQISKETGLNKATVSTMVSELIKASFVQEIGEGKSSGGRKPVMLYFNPHVGYSIGIDLGVNYILGVLTDLGGNMVEEITIKLESTEFTVVVSQLQAVIESLMNKAPESPYGIVGIGIGVPGQVDPHDTILFAPNLQWKNVNLKQILENRFHIPIVVENEANAGAHGEQLYGAGKNIKNQVYVSIGIGIGTGIIINHQLYKGSSGISGEMGHFTIDANGQKCSCGSQGCWELYASEKALLASAEKEKIATSVDLDFLYEEAKEENPKVLNLLHTLGENIGIGLVNIINTFNPGVIIIGNRIAKFEHWIINPIQRILDERLSIYHRENTEIRFSALGIDSIALGVNSFTIANFFRKHKVQMGVE</sequence>
<dbReference type="Proteomes" id="UP000321491">
    <property type="component" value="Unassembled WGS sequence"/>
</dbReference>
<dbReference type="GO" id="GO:0042732">
    <property type="term" value="P:D-xylose metabolic process"/>
    <property type="evidence" value="ECO:0007669"/>
    <property type="project" value="UniProtKB-KW"/>
</dbReference>
<keyword evidence="5" id="KW-1185">Reference proteome</keyword>
<comment type="similarity">
    <text evidence="2">Belongs to the ROK (NagC/XylR) family.</text>
</comment>
<gene>
    <name evidence="4" type="primary">xylR</name>
    <name evidence="4" type="ORF">CQU01_05400</name>
</gene>
<dbReference type="CDD" id="cd24076">
    <property type="entry name" value="ASKHA_ATPase_ROK_BsXylR-like"/>
    <property type="match status" value="1"/>
</dbReference>
<evidence type="ECO:0000256" key="2">
    <source>
        <dbReference type="ARBA" id="ARBA00006479"/>
    </source>
</evidence>
<comment type="caution">
    <text evidence="4">The sequence shown here is derived from an EMBL/GenBank/DDBJ whole genome shotgun (WGS) entry which is preliminary data.</text>
</comment>
<dbReference type="RefSeq" id="WP_146935446.1">
    <property type="nucleotide sequence ID" value="NZ_BJXW01000008.1"/>
</dbReference>
<proteinExistence type="inferred from homology"/>
<organism evidence="4 5">
    <name type="scientific">Cerasibacillus quisquiliarum</name>
    <dbReference type="NCBI Taxonomy" id="227865"/>
    <lineage>
        <taxon>Bacteria</taxon>
        <taxon>Bacillati</taxon>
        <taxon>Bacillota</taxon>
        <taxon>Bacilli</taxon>
        <taxon>Bacillales</taxon>
        <taxon>Bacillaceae</taxon>
        <taxon>Cerasibacillus</taxon>
    </lineage>
</organism>
<dbReference type="PANTHER" id="PTHR18964:SF149">
    <property type="entry name" value="BIFUNCTIONAL UDP-N-ACETYLGLUCOSAMINE 2-EPIMERASE_N-ACETYLMANNOSAMINE KINASE"/>
    <property type="match status" value="1"/>
</dbReference>
<dbReference type="Gene3D" id="1.10.10.10">
    <property type="entry name" value="Winged helix-like DNA-binding domain superfamily/Winged helix DNA-binding domain"/>
    <property type="match status" value="1"/>
</dbReference>
<dbReference type="PROSITE" id="PS01125">
    <property type="entry name" value="ROK"/>
    <property type="match status" value="1"/>
</dbReference>
<dbReference type="PANTHER" id="PTHR18964">
    <property type="entry name" value="ROK (REPRESSOR, ORF, KINASE) FAMILY"/>
    <property type="match status" value="1"/>
</dbReference>
<dbReference type="InterPro" id="IPR036388">
    <property type="entry name" value="WH-like_DNA-bd_sf"/>
</dbReference>
<dbReference type="SUPFAM" id="SSF53067">
    <property type="entry name" value="Actin-like ATPase domain"/>
    <property type="match status" value="1"/>
</dbReference>
<dbReference type="SUPFAM" id="SSF46785">
    <property type="entry name" value="Winged helix' DNA-binding domain"/>
    <property type="match status" value="1"/>
</dbReference>